<dbReference type="GO" id="GO:0005524">
    <property type="term" value="F:ATP binding"/>
    <property type="evidence" value="ECO:0007669"/>
    <property type="project" value="UniProtKB-UniRule"/>
</dbReference>
<evidence type="ECO:0000256" key="12">
    <source>
        <dbReference type="RuleBase" id="RU003784"/>
    </source>
</evidence>
<dbReference type="InterPro" id="IPR039657">
    <property type="entry name" value="Dimethylallyltransferase"/>
</dbReference>
<feature type="binding site" evidence="10">
    <location>
        <begin position="11"/>
        <end position="16"/>
    </location>
    <ligand>
        <name>substrate</name>
    </ligand>
</feature>
<protein>
    <recommendedName>
        <fullName evidence="10">tRNA dimethylallyltransferase</fullName>
        <ecNumber evidence="10">2.5.1.75</ecNumber>
    </recommendedName>
    <alternativeName>
        <fullName evidence="10">Dimethylallyl diphosphate:tRNA dimethylallyltransferase</fullName>
        <shortName evidence="10">DMAPP:tRNA dimethylallyltransferase</shortName>
        <shortName evidence="10">DMATase</shortName>
    </alternativeName>
    <alternativeName>
        <fullName evidence="10">Isopentenyl-diphosphate:tRNA isopentenyltransferase</fullName>
        <shortName evidence="10">IPP transferase</shortName>
        <shortName evidence="10">IPPT</shortName>
        <shortName evidence="10">IPTase</shortName>
    </alternativeName>
</protein>
<feature type="binding site" evidence="10">
    <location>
        <begin position="9"/>
        <end position="16"/>
    </location>
    <ligand>
        <name>ATP</name>
        <dbReference type="ChEBI" id="CHEBI:30616"/>
    </ligand>
</feature>
<gene>
    <name evidence="10 14" type="primary">miaA</name>
    <name evidence="14" type="ORF">P271_876</name>
</gene>
<dbReference type="AlphaFoldDB" id="A0A084U4X3"/>
<dbReference type="HAMAP" id="MF_00185">
    <property type="entry name" value="IPP_trans"/>
    <property type="match status" value="1"/>
</dbReference>
<dbReference type="Pfam" id="PF01715">
    <property type="entry name" value="IPPT"/>
    <property type="match status" value="1"/>
</dbReference>
<evidence type="ECO:0000313" key="15">
    <source>
        <dbReference type="Proteomes" id="UP000028523"/>
    </source>
</evidence>
<evidence type="ECO:0000256" key="4">
    <source>
        <dbReference type="ARBA" id="ARBA00022679"/>
    </source>
</evidence>
<evidence type="ECO:0000256" key="1">
    <source>
        <dbReference type="ARBA" id="ARBA00001946"/>
    </source>
</evidence>
<dbReference type="SUPFAM" id="SSF52540">
    <property type="entry name" value="P-loop containing nucleoside triphosphate hydrolases"/>
    <property type="match status" value="1"/>
</dbReference>
<evidence type="ECO:0000256" key="2">
    <source>
        <dbReference type="ARBA" id="ARBA00003213"/>
    </source>
</evidence>
<dbReference type="InterPro" id="IPR027417">
    <property type="entry name" value="P-loop_NTPase"/>
</dbReference>
<evidence type="ECO:0000313" key="14">
    <source>
        <dbReference type="EMBL" id="KFB08009.1"/>
    </source>
</evidence>
<feature type="site" description="Interaction with substrate tRNA" evidence="10">
    <location>
        <position position="98"/>
    </location>
</feature>
<evidence type="ECO:0000256" key="10">
    <source>
        <dbReference type="HAMAP-Rule" id="MF_00185"/>
    </source>
</evidence>
<evidence type="ECO:0000256" key="9">
    <source>
        <dbReference type="ARBA" id="ARBA00049563"/>
    </source>
</evidence>
<name>A0A084U4X3_MALIO</name>
<keyword evidence="5 10" id="KW-0819">tRNA processing</keyword>
<comment type="cofactor">
    <cofactor evidence="1 10">
        <name>Mg(2+)</name>
        <dbReference type="ChEBI" id="CHEBI:18420"/>
    </cofactor>
</comment>
<dbReference type="Gene3D" id="3.40.50.300">
    <property type="entry name" value="P-loop containing nucleotide triphosphate hydrolases"/>
    <property type="match status" value="1"/>
</dbReference>
<dbReference type="InterPro" id="IPR018022">
    <property type="entry name" value="IPT"/>
</dbReference>
<sequence>MKKLIIIVGPTASGKSSLALKIAKDFNLSIINADAFQVYKELNAGINKPTSDELKQIKHFFINSKSIYDEWHLKKFKDEVYELIDNSDEDTFVVCGGSNLYIDAIIKNYHLVDVDETLEYKNFTNQALHDKLKLLDHEEAQKISVNNRKRLEQALRIIESNNNQKKSEMDKNNFKPKYRYILISTNCSREFLYEKINSRVIEMINLGWKEELKNLLIKDQNLMNLNSLKAIGYKEVYEAIIFDKEIDIESIKKKTRNYAKRQITWIKNKFNVDIQYNGTNYNEIKNFIEGFLNE</sequence>
<evidence type="ECO:0000256" key="3">
    <source>
        <dbReference type="ARBA" id="ARBA00005842"/>
    </source>
</evidence>
<evidence type="ECO:0000256" key="13">
    <source>
        <dbReference type="RuleBase" id="RU003785"/>
    </source>
</evidence>
<reference evidence="14 15" key="1">
    <citation type="journal article" date="2014" name="PLoS ONE">
        <title>Reduction of Hydrogen Peroxide Accumulation and Toxicity by a Catalase from Mycoplasma iowae.</title>
        <authorList>
            <person name="Pritchard R.E."/>
            <person name="Prassinos A.J."/>
            <person name="Osborne J.D."/>
            <person name="Raviv Z."/>
            <person name="Balish M.F."/>
        </authorList>
    </citation>
    <scope>NUCLEOTIDE SEQUENCE [LARGE SCALE GENOMIC DNA]</scope>
    <source>
        <strain evidence="14 15">DK-CPA</strain>
    </source>
</reference>
<keyword evidence="15" id="KW-1185">Reference proteome</keyword>
<comment type="similarity">
    <text evidence="3 10 13">Belongs to the IPP transferase family.</text>
</comment>
<dbReference type="PANTHER" id="PTHR11088:SF60">
    <property type="entry name" value="TRNA DIMETHYLALLYLTRANSFERASE"/>
    <property type="match status" value="1"/>
</dbReference>
<dbReference type="GO" id="GO:0006400">
    <property type="term" value="P:tRNA modification"/>
    <property type="evidence" value="ECO:0007669"/>
    <property type="project" value="TreeGrafter"/>
</dbReference>
<dbReference type="PANTHER" id="PTHR11088">
    <property type="entry name" value="TRNA DIMETHYLALLYLTRANSFERASE"/>
    <property type="match status" value="1"/>
</dbReference>
<dbReference type="Gene3D" id="1.10.20.140">
    <property type="match status" value="1"/>
</dbReference>
<comment type="catalytic activity">
    <reaction evidence="9 10 11">
        <text>adenosine(37) in tRNA + dimethylallyl diphosphate = N(6)-dimethylallyladenosine(37) in tRNA + diphosphate</text>
        <dbReference type="Rhea" id="RHEA:26482"/>
        <dbReference type="Rhea" id="RHEA-COMP:10162"/>
        <dbReference type="Rhea" id="RHEA-COMP:10375"/>
        <dbReference type="ChEBI" id="CHEBI:33019"/>
        <dbReference type="ChEBI" id="CHEBI:57623"/>
        <dbReference type="ChEBI" id="CHEBI:74411"/>
        <dbReference type="ChEBI" id="CHEBI:74415"/>
        <dbReference type="EC" id="2.5.1.75"/>
    </reaction>
</comment>
<keyword evidence="6 10" id="KW-0547">Nucleotide-binding</keyword>
<dbReference type="GO" id="GO:0052381">
    <property type="term" value="F:tRNA dimethylallyltransferase activity"/>
    <property type="evidence" value="ECO:0007669"/>
    <property type="project" value="UniProtKB-UniRule"/>
</dbReference>
<dbReference type="RefSeq" id="WP_051790178.1">
    <property type="nucleotide sequence ID" value="NZ_AWQU01000021.1"/>
</dbReference>
<evidence type="ECO:0000256" key="5">
    <source>
        <dbReference type="ARBA" id="ARBA00022694"/>
    </source>
</evidence>
<organism evidence="14 15">
    <name type="scientific">Malacoplasma iowae DK-CPA</name>
    <dbReference type="NCBI Taxonomy" id="1394179"/>
    <lineage>
        <taxon>Bacteria</taxon>
        <taxon>Bacillati</taxon>
        <taxon>Mycoplasmatota</taxon>
        <taxon>Mycoplasmoidales</taxon>
        <taxon>Mycoplasmoidaceae</taxon>
        <taxon>Malacoplasma</taxon>
    </lineage>
</organism>
<dbReference type="Proteomes" id="UP000028523">
    <property type="component" value="Unassembled WGS sequence"/>
</dbReference>
<evidence type="ECO:0000256" key="8">
    <source>
        <dbReference type="ARBA" id="ARBA00022842"/>
    </source>
</evidence>
<keyword evidence="8 10" id="KW-0460">Magnesium</keyword>
<evidence type="ECO:0000256" key="11">
    <source>
        <dbReference type="RuleBase" id="RU003783"/>
    </source>
</evidence>
<comment type="caution">
    <text evidence="10">Lacks conserved residue(s) required for the propagation of feature annotation.</text>
</comment>
<proteinExistence type="inferred from homology"/>
<comment type="caution">
    <text evidence="14">The sequence shown here is derived from an EMBL/GenBank/DDBJ whole genome shotgun (WGS) entry which is preliminary data.</text>
</comment>
<comment type="function">
    <text evidence="2 10 12">Catalyzes the transfer of a dimethylallyl group onto the adenine at position 37 in tRNAs that read codons beginning with uridine, leading to the formation of N6-(dimethylallyl)adenosine (i(6)A).</text>
</comment>
<keyword evidence="4 10" id="KW-0808">Transferase</keyword>
<evidence type="ECO:0000256" key="7">
    <source>
        <dbReference type="ARBA" id="ARBA00022840"/>
    </source>
</evidence>
<keyword evidence="7 10" id="KW-0067">ATP-binding</keyword>
<dbReference type="NCBIfam" id="TIGR00174">
    <property type="entry name" value="miaA"/>
    <property type="match status" value="1"/>
</dbReference>
<dbReference type="EC" id="2.5.1.75" evidence="10"/>
<accession>A0A084U4X3</accession>
<dbReference type="EMBL" id="AWQU01000021">
    <property type="protein sequence ID" value="KFB08009.1"/>
    <property type="molecule type" value="Genomic_DNA"/>
</dbReference>
<comment type="subunit">
    <text evidence="10">Monomer.</text>
</comment>
<evidence type="ECO:0000256" key="6">
    <source>
        <dbReference type="ARBA" id="ARBA00022741"/>
    </source>
</evidence>